<comment type="caution">
    <text evidence="1">The sequence shown here is derived from an EMBL/GenBank/DDBJ whole genome shotgun (WGS) entry which is preliminary data.</text>
</comment>
<reference evidence="1" key="1">
    <citation type="submission" date="2023-06" db="EMBL/GenBank/DDBJ databases">
        <title>Genome-scale phylogeny and comparative genomics of the fungal order Sordariales.</title>
        <authorList>
            <consortium name="Lawrence Berkeley National Laboratory"/>
            <person name="Hensen N."/>
            <person name="Bonometti L."/>
            <person name="Westerberg I."/>
            <person name="Brannstrom I.O."/>
            <person name="Guillou S."/>
            <person name="Cros-Aarteil S."/>
            <person name="Calhoun S."/>
            <person name="Haridas S."/>
            <person name="Kuo A."/>
            <person name="Mondo S."/>
            <person name="Pangilinan J."/>
            <person name="Riley R."/>
            <person name="Labutti K."/>
            <person name="Andreopoulos B."/>
            <person name="Lipzen A."/>
            <person name="Chen C."/>
            <person name="Yanf M."/>
            <person name="Daum C."/>
            <person name="Ng V."/>
            <person name="Clum A."/>
            <person name="Steindorff A."/>
            <person name="Ohm R."/>
            <person name="Martin F."/>
            <person name="Silar P."/>
            <person name="Natvig D."/>
            <person name="Lalanne C."/>
            <person name="Gautier V."/>
            <person name="Ament-Velasquez S.L."/>
            <person name="Kruys A."/>
            <person name="Hutchinson M.I."/>
            <person name="Powell A.J."/>
            <person name="Barry K."/>
            <person name="Miller A.N."/>
            <person name="Grigoriev I.V."/>
            <person name="Debuchy R."/>
            <person name="Gladieux P."/>
            <person name="Thoren M.H."/>
            <person name="Johannesson H."/>
        </authorList>
    </citation>
    <scope>NUCLEOTIDE SEQUENCE</scope>
    <source>
        <strain evidence="1">SMH2532-1</strain>
    </source>
</reference>
<accession>A0AA40CPW4</accession>
<gene>
    <name evidence="1" type="ORF">B0T16DRAFT_493835</name>
</gene>
<dbReference type="Proteomes" id="UP001174936">
    <property type="component" value="Unassembled WGS sequence"/>
</dbReference>
<name>A0AA40CPW4_9PEZI</name>
<organism evidence="1 2">
    <name type="scientific">Cercophora newfieldiana</name>
    <dbReference type="NCBI Taxonomy" id="92897"/>
    <lineage>
        <taxon>Eukaryota</taxon>
        <taxon>Fungi</taxon>
        <taxon>Dikarya</taxon>
        <taxon>Ascomycota</taxon>
        <taxon>Pezizomycotina</taxon>
        <taxon>Sordariomycetes</taxon>
        <taxon>Sordariomycetidae</taxon>
        <taxon>Sordariales</taxon>
        <taxon>Lasiosphaeriaceae</taxon>
        <taxon>Cercophora</taxon>
    </lineage>
</organism>
<evidence type="ECO:0000313" key="2">
    <source>
        <dbReference type="Proteomes" id="UP001174936"/>
    </source>
</evidence>
<dbReference type="AlphaFoldDB" id="A0AA40CPW4"/>
<keyword evidence="2" id="KW-1185">Reference proteome</keyword>
<sequence>MRRESLIPSPARRKLTNGGGAKLHRIIYHGYPPVVLRLVDNRAIGSCTAHVWARCNTPPRKVVTSIPNWICQVDEWIGFPALPHLNRQSRPRLLITSTPSSEPSSDERLELFQFLQGLLPSVFPNPEHRPSGCARFVGACCAGKGVGNGEEPTICTSNTTAQPIPSESPPRQAVGYVGCSGTTCYSTPNWTS</sequence>
<evidence type="ECO:0000313" key="1">
    <source>
        <dbReference type="EMBL" id="KAK0646956.1"/>
    </source>
</evidence>
<protein>
    <submittedName>
        <fullName evidence="1">Uncharacterized protein</fullName>
    </submittedName>
</protein>
<dbReference type="EMBL" id="JAULSV010000004">
    <property type="protein sequence ID" value="KAK0646956.1"/>
    <property type="molecule type" value="Genomic_DNA"/>
</dbReference>
<proteinExistence type="predicted"/>